<dbReference type="AlphaFoldDB" id="A0A7X0ID96"/>
<proteinExistence type="predicted"/>
<protein>
    <submittedName>
        <fullName evidence="1">Uncharacterized protein</fullName>
    </submittedName>
</protein>
<reference evidence="1 2" key="1">
    <citation type="submission" date="2020-08" db="EMBL/GenBank/DDBJ databases">
        <title>Sequencing the genomes of 1000 actinobacteria strains.</title>
        <authorList>
            <person name="Klenk H.-P."/>
        </authorList>
    </citation>
    <scope>NUCLEOTIDE SEQUENCE [LARGE SCALE GENOMIC DNA]</scope>
    <source>
        <strain evidence="1 2">DSM 44936</strain>
    </source>
</reference>
<comment type="caution">
    <text evidence="1">The sequence shown here is derived from an EMBL/GenBank/DDBJ whole genome shotgun (WGS) entry which is preliminary data.</text>
</comment>
<name>A0A7X0ID96_9ACTN</name>
<sequence length="294" mass="32730">MADPRTRVDDFMRAPMAAAMFVLAGRQGFDADRLAEPATVTALTTTAQHDLNPWYRDAAAERTRALTLVRPLHDLVTKVVTDPRNAWWSAPLDRHTQLLLTGRDDRRRDDLRVPTGPNDGWETYAQRPAHAVITSTELPVATGDPIRSGAHAELSHGVGDWDPVYPMRQERLTVSPTARVYEVNSPEDWHHLVLRHTDTTTPTFSDENLRDTAGLEHGPAPTWSTAATEHDAVHLTFTGLLTTLYVPHTTANVTTTLWSWSYESTLWLRQAFDAATTLDDLLEPPGAHADGPRL</sequence>
<organism evidence="1 2">
    <name type="scientific">Sphaerisporangium rubeum</name>
    <dbReference type="NCBI Taxonomy" id="321317"/>
    <lineage>
        <taxon>Bacteria</taxon>
        <taxon>Bacillati</taxon>
        <taxon>Actinomycetota</taxon>
        <taxon>Actinomycetes</taxon>
        <taxon>Streptosporangiales</taxon>
        <taxon>Streptosporangiaceae</taxon>
        <taxon>Sphaerisporangium</taxon>
    </lineage>
</organism>
<accession>A0A7X0ID96</accession>
<gene>
    <name evidence="1" type="ORF">BJ992_002561</name>
</gene>
<dbReference type="EMBL" id="JACHIU010000001">
    <property type="protein sequence ID" value="MBB6473130.1"/>
    <property type="molecule type" value="Genomic_DNA"/>
</dbReference>
<keyword evidence="2" id="KW-1185">Reference proteome</keyword>
<dbReference type="Proteomes" id="UP000555564">
    <property type="component" value="Unassembled WGS sequence"/>
</dbReference>
<evidence type="ECO:0000313" key="1">
    <source>
        <dbReference type="EMBL" id="MBB6473130.1"/>
    </source>
</evidence>
<dbReference type="RefSeq" id="WP_184980673.1">
    <property type="nucleotide sequence ID" value="NZ_BAAALO010000005.1"/>
</dbReference>
<evidence type="ECO:0000313" key="2">
    <source>
        <dbReference type="Proteomes" id="UP000555564"/>
    </source>
</evidence>